<proteinExistence type="predicted"/>
<dbReference type="RefSeq" id="WP_106293670.1">
    <property type="nucleotide sequence ID" value="NZ_PVTH01000007.1"/>
</dbReference>
<evidence type="ECO:0000313" key="2">
    <source>
        <dbReference type="EMBL" id="PRY51425.1"/>
    </source>
</evidence>
<gene>
    <name evidence="2" type="ORF">B0I27_10710</name>
</gene>
<protein>
    <recommendedName>
        <fullName evidence="4">Phenylalanyl-tRNA synthetase subunit beta</fullName>
    </recommendedName>
</protein>
<comment type="caution">
    <text evidence="2">The sequence shown here is derived from an EMBL/GenBank/DDBJ whole genome shotgun (WGS) entry which is preliminary data.</text>
</comment>
<dbReference type="EMBL" id="PVTH01000007">
    <property type="protein sequence ID" value="PRY51425.1"/>
    <property type="molecule type" value="Genomic_DNA"/>
</dbReference>
<evidence type="ECO:0000313" key="3">
    <source>
        <dbReference type="Proteomes" id="UP000238034"/>
    </source>
</evidence>
<dbReference type="Proteomes" id="UP000238034">
    <property type="component" value="Unassembled WGS sequence"/>
</dbReference>
<organism evidence="2 3">
    <name type="scientific">Arcticibacter pallidicorallinus</name>
    <dbReference type="NCBI Taxonomy" id="1259464"/>
    <lineage>
        <taxon>Bacteria</taxon>
        <taxon>Pseudomonadati</taxon>
        <taxon>Bacteroidota</taxon>
        <taxon>Sphingobacteriia</taxon>
        <taxon>Sphingobacteriales</taxon>
        <taxon>Sphingobacteriaceae</taxon>
        <taxon>Arcticibacter</taxon>
    </lineage>
</organism>
<reference evidence="2 3" key="1">
    <citation type="submission" date="2018-03" db="EMBL/GenBank/DDBJ databases">
        <title>Genomic Encyclopedia of Type Strains, Phase III (KMG-III): the genomes of soil and plant-associated and newly described type strains.</title>
        <authorList>
            <person name="Whitman W."/>
        </authorList>
    </citation>
    <scope>NUCLEOTIDE SEQUENCE [LARGE SCALE GENOMIC DNA]</scope>
    <source>
        <strain evidence="2 3">CGMCC 1.9313</strain>
    </source>
</reference>
<accession>A0A2T0U0H7</accession>
<keyword evidence="3" id="KW-1185">Reference proteome</keyword>
<dbReference type="OrthoDB" id="1467932at2"/>
<evidence type="ECO:0000256" key="1">
    <source>
        <dbReference type="SAM" id="Coils"/>
    </source>
</evidence>
<name>A0A2T0U0H7_9SPHI</name>
<sequence length="102" mass="11610">MSLAGQLNSVLDRTQRLIELCEALQEENDLLKLENQSLQVAVETGKNKAVEMEEKMKVLKLARSLEGITVKKISPDEKTLDIKQKISEFVREIDKCIVLLKK</sequence>
<evidence type="ECO:0008006" key="4">
    <source>
        <dbReference type="Google" id="ProtNLM"/>
    </source>
</evidence>
<dbReference type="AlphaFoldDB" id="A0A2T0U0H7"/>
<keyword evidence="1" id="KW-0175">Coiled coil</keyword>
<feature type="coiled-coil region" evidence="1">
    <location>
        <begin position="7"/>
        <end position="41"/>
    </location>
</feature>